<dbReference type="InterPro" id="IPR027094">
    <property type="entry name" value="Mitofusin_fam"/>
</dbReference>
<dbReference type="EMBL" id="CP054698">
    <property type="protein sequence ID" value="QMS87297.1"/>
    <property type="molecule type" value="Genomic_DNA"/>
</dbReference>
<dbReference type="CDD" id="cd09912">
    <property type="entry name" value="DLP_2"/>
    <property type="match status" value="1"/>
</dbReference>
<keyword evidence="10" id="KW-1185">Reference proteome</keyword>
<dbReference type="PANTHER" id="PTHR10465:SF0">
    <property type="entry name" value="SARCALUMENIN"/>
    <property type="match status" value="1"/>
</dbReference>
<proteinExistence type="predicted"/>
<feature type="domain" description="Co-chaperone DjlA N-terminal" evidence="8">
    <location>
        <begin position="37"/>
        <end position="147"/>
    </location>
</feature>
<dbReference type="Pfam" id="PF05099">
    <property type="entry name" value="TerB"/>
    <property type="match status" value="1"/>
</dbReference>
<dbReference type="GO" id="GO:0008053">
    <property type="term" value="P:mitochondrial fusion"/>
    <property type="evidence" value="ECO:0007669"/>
    <property type="project" value="TreeGrafter"/>
</dbReference>
<dbReference type="GO" id="GO:0016020">
    <property type="term" value="C:membrane"/>
    <property type="evidence" value="ECO:0007669"/>
    <property type="project" value="UniProtKB-SubCell"/>
</dbReference>
<keyword evidence="3" id="KW-0378">Hydrolase</keyword>
<dbReference type="Gene3D" id="1.10.3680.10">
    <property type="entry name" value="TerB-like"/>
    <property type="match status" value="1"/>
</dbReference>
<name>A0A7D7Q9D3_9NOSO</name>
<evidence type="ECO:0000256" key="1">
    <source>
        <dbReference type="ARBA" id="ARBA00004370"/>
    </source>
</evidence>
<feature type="transmembrane region" description="Helical" evidence="6">
    <location>
        <begin position="729"/>
        <end position="750"/>
    </location>
</feature>
<dbReference type="KEGG" id="ned:HUN01_06760"/>
<sequence length="859" mass="96645">MDTSLVSSQTVELLSQITGQKLTQKNLTPPVIFLANLVTVLLGVIFVDGTVAESEKQRLLTTLYRFSNPESDVRKLTHLMIKGVKDNQVYKQVNSLLVLAAPLSESEKLLLIGFGYEMSAADGEIDPHEKKYLEIVAKDLGIQSQHLAILEAGFTHQENVEPVDLNEVHFLLSPARFQELDTIFVKAASDMLAALPAKPEHKITKHHSNISYRELAKFQENRKQLETYCGQISQIVKDCNERSFLPYTLIEEIEKVFKKIKLQRFRLAVVGEFSKGKSTLLNALLGEEIQPVREIPCSGAVTVLKHGIQKRIICRYQNGTEEEITFEEYQLKATISENAAIDCLSDELADSQIDEIVFEHPDLELCSNGVEIVDSPGLNEHPDRTKITQKLLKDTDAVIFLTNASCSLTQVERDLLHDLKNQLNLNYGRENEPVNNLFVVGNFIDLVRSDKGREQVRQRIERFVNGQNPILVGENRVHLISAQATLEAILQGDENEYLKSFQNFTQSIDKFLTFDSGNLKIKQFITQINAMSQKSLDGLYQFEDILKGKIQISEAEKHKILEKIGEASGRDVKIKNLAEIQQKEVIKQATHSWTKWREELKENIIQQSQHWDSPHSPAFSQDKLIKDYINQFTKTVSREIDTWGNTKVRDVILLKSIEDLDTKIAYELNAIQSEFQSIDMRIQTNLSQQLKLSINGINDDFMGLGGIGGGLGIGGALAAGLMVFTGFGFIAIVIASLAAAIAGSFGLGMLDFDGLKNKIKAKVIEIGFQKFNDSMDKNKLPTQLDEILGSVFENRVESASGVIAQAIALYENLLEQQEKAHNETLEQREAEKMWIYQKRQELEQVQNGLEIILSKCTIV</sequence>
<evidence type="ECO:0000256" key="5">
    <source>
        <dbReference type="ARBA" id="ARBA00023136"/>
    </source>
</evidence>
<keyword evidence="2" id="KW-0547">Nucleotide-binding</keyword>
<dbReference type="InterPro" id="IPR007791">
    <property type="entry name" value="DjlA_N"/>
</dbReference>
<dbReference type="RefSeq" id="WP_181930628.1">
    <property type="nucleotide sequence ID" value="NZ_CP054698.1"/>
</dbReference>
<reference evidence="10" key="1">
    <citation type="submission" date="2020-06" db="EMBL/GenBank/DDBJ databases">
        <title>Nostoc edaphicum CCNP1411 genome.</title>
        <authorList>
            <person name="Fidor A."/>
            <person name="Grabski M."/>
            <person name="Gawor J."/>
            <person name="Gromadka R."/>
            <person name="Wegrzyn G."/>
            <person name="Mazur-Marzec H."/>
        </authorList>
    </citation>
    <scope>NUCLEOTIDE SEQUENCE [LARGE SCALE GENOMIC DNA]</scope>
    <source>
        <strain evidence="10">CCNP1411</strain>
    </source>
</reference>
<keyword evidence="5 6" id="KW-0472">Membrane</keyword>
<evidence type="ECO:0000259" key="7">
    <source>
        <dbReference type="Pfam" id="PF00350"/>
    </source>
</evidence>
<accession>A0A7D7Q9D3</accession>
<dbReference type="InterPro" id="IPR029024">
    <property type="entry name" value="TerB-like"/>
</dbReference>
<evidence type="ECO:0000256" key="2">
    <source>
        <dbReference type="ARBA" id="ARBA00022741"/>
    </source>
</evidence>
<dbReference type="Pfam" id="PF00350">
    <property type="entry name" value="Dynamin_N"/>
    <property type="match status" value="1"/>
</dbReference>
<dbReference type="InterPro" id="IPR045063">
    <property type="entry name" value="Dynamin_N"/>
</dbReference>
<evidence type="ECO:0000259" key="8">
    <source>
        <dbReference type="Pfam" id="PF05099"/>
    </source>
</evidence>
<comment type="subcellular location">
    <subcellularLocation>
        <location evidence="1">Membrane</location>
    </subcellularLocation>
</comment>
<evidence type="ECO:0000313" key="10">
    <source>
        <dbReference type="Proteomes" id="UP000514713"/>
    </source>
</evidence>
<feature type="domain" description="Dynamin N-terminal" evidence="7">
    <location>
        <begin position="267"/>
        <end position="420"/>
    </location>
</feature>
<dbReference type="GO" id="GO:0003924">
    <property type="term" value="F:GTPase activity"/>
    <property type="evidence" value="ECO:0007669"/>
    <property type="project" value="InterPro"/>
</dbReference>
<evidence type="ECO:0000256" key="6">
    <source>
        <dbReference type="SAM" id="Phobius"/>
    </source>
</evidence>
<dbReference type="InterPro" id="IPR027417">
    <property type="entry name" value="P-loop_NTPase"/>
</dbReference>
<dbReference type="Proteomes" id="UP000514713">
    <property type="component" value="Chromosome"/>
</dbReference>
<dbReference type="Gene3D" id="3.40.50.300">
    <property type="entry name" value="P-loop containing nucleotide triphosphate hydrolases"/>
    <property type="match status" value="1"/>
</dbReference>
<evidence type="ECO:0000256" key="4">
    <source>
        <dbReference type="ARBA" id="ARBA00023134"/>
    </source>
</evidence>
<dbReference type="SUPFAM" id="SSF52540">
    <property type="entry name" value="P-loop containing nucleoside triphosphate hydrolases"/>
    <property type="match status" value="1"/>
</dbReference>
<organism evidence="9 10">
    <name type="scientific">Nostoc edaphicum CCNP1411</name>
    <dbReference type="NCBI Taxonomy" id="1472755"/>
    <lineage>
        <taxon>Bacteria</taxon>
        <taxon>Bacillati</taxon>
        <taxon>Cyanobacteriota</taxon>
        <taxon>Cyanophyceae</taxon>
        <taxon>Nostocales</taxon>
        <taxon>Nostocaceae</taxon>
        <taxon>Nostoc</taxon>
    </lineage>
</organism>
<dbReference type="CDD" id="cd07177">
    <property type="entry name" value="terB_like"/>
    <property type="match status" value="1"/>
</dbReference>
<dbReference type="PANTHER" id="PTHR10465">
    <property type="entry name" value="TRANSMEMBRANE GTPASE FZO1"/>
    <property type="match status" value="1"/>
</dbReference>
<evidence type="ECO:0000313" key="9">
    <source>
        <dbReference type="EMBL" id="QMS87297.1"/>
    </source>
</evidence>
<feature type="transmembrane region" description="Helical" evidence="6">
    <location>
        <begin position="31"/>
        <end position="51"/>
    </location>
</feature>
<dbReference type="AlphaFoldDB" id="A0A7D7Q9D3"/>
<keyword evidence="6" id="KW-1133">Transmembrane helix</keyword>
<gene>
    <name evidence="9" type="ORF">HUN01_06760</name>
</gene>
<dbReference type="GO" id="GO:0005525">
    <property type="term" value="F:GTP binding"/>
    <property type="evidence" value="ECO:0007669"/>
    <property type="project" value="UniProtKB-KW"/>
</dbReference>
<evidence type="ECO:0000256" key="3">
    <source>
        <dbReference type="ARBA" id="ARBA00022801"/>
    </source>
</evidence>
<protein>
    <submittedName>
        <fullName evidence="9">Dynamin family protein</fullName>
    </submittedName>
</protein>
<keyword evidence="4" id="KW-0342">GTP-binding</keyword>
<keyword evidence="6" id="KW-0812">Transmembrane</keyword>
<dbReference type="SUPFAM" id="SSF158682">
    <property type="entry name" value="TerB-like"/>
    <property type="match status" value="1"/>
</dbReference>
<feature type="transmembrane region" description="Helical" evidence="6">
    <location>
        <begin position="701"/>
        <end position="723"/>
    </location>
</feature>